<dbReference type="PROSITE" id="PS00167">
    <property type="entry name" value="TRP_SYNTHASE_ALPHA"/>
    <property type="match status" value="1"/>
</dbReference>
<sequence>MSLIKNRLAELNGRKALVPFITAGHPKPEFTVPLMHELVAQGADIIELGMPFSDPMADGPVIQQSSEQAIANGVGIEQTIDMVKAFRADNQHTPVVLMGYLNPVECMGHQVFVSQAKTAGVDALLLVDSPPEESDDLLQHLRSNDLEQIFLIAPTTTEKRKHMICEHASGFVYYVALKGVTGSADLDTAAVANDVASIRQHTDLPVAVGFGVKDAQSAVAVAGAADAVVIGSALVSLLNECSDLSSAKRATEDFIKPIREALNSL</sequence>
<keyword evidence="5 8" id="KW-0057">Aromatic amino acid biosynthesis</keyword>
<comment type="function">
    <text evidence="8">The alpha subunit is responsible for the aldol cleavage of indoleglycerol phosphate to indole and glyceraldehyde 3-phosphate.</text>
</comment>
<keyword evidence="3 8" id="KW-0028">Amino-acid biosynthesis</keyword>
<comment type="catalytic activity">
    <reaction evidence="7 8">
        <text>(1S,2R)-1-C-(indol-3-yl)glycerol 3-phosphate + L-serine = D-glyceraldehyde 3-phosphate + L-tryptophan + H2O</text>
        <dbReference type="Rhea" id="RHEA:10532"/>
        <dbReference type="ChEBI" id="CHEBI:15377"/>
        <dbReference type="ChEBI" id="CHEBI:33384"/>
        <dbReference type="ChEBI" id="CHEBI:57912"/>
        <dbReference type="ChEBI" id="CHEBI:58866"/>
        <dbReference type="ChEBI" id="CHEBI:59776"/>
        <dbReference type="EC" id="4.2.1.20"/>
    </reaction>
</comment>
<evidence type="ECO:0000256" key="9">
    <source>
        <dbReference type="RuleBase" id="RU003662"/>
    </source>
</evidence>
<dbReference type="RefSeq" id="WP_077411327.1">
    <property type="nucleotide sequence ID" value="NZ_JBHRTS010000003.1"/>
</dbReference>
<accession>A0ABV7J6X3</accession>
<dbReference type="EMBL" id="JBHRTS010000003">
    <property type="protein sequence ID" value="MFC3193879.1"/>
    <property type="molecule type" value="Genomic_DNA"/>
</dbReference>
<evidence type="ECO:0000256" key="3">
    <source>
        <dbReference type="ARBA" id="ARBA00022605"/>
    </source>
</evidence>
<protein>
    <recommendedName>
        <fullName evidence="8">Tryptophan synthase alpha chain</fullName>
        <ecNumber evidence="8">4.2.1.20</ecNumber>
    </recommendedName>
</protein>
<evidence type="ECO:0000313" key="11">
    <source>
        <dbReference type="Proteomes" id="UP001595533"/>
    </source>
</evidence>
<dbReference type="GO" id="GO:0004834">
    <property type="term" value="F:tryptophan synthase activity"/>
    <property type="evidence" value="ECO:0007669"/>
    <property type="project" value="UniProtKB-EC"/>
</dbReference>
<dbReference type="CDD" id="cd04724">
    <property type="entry name" value="Tryptophan_synthase_alpha"/>
    <property type="match status" value="1"/>
</dbReference>
<dbReference type="PANTHER" id="PTHR43406:SF1">
    <property type="entry name" value="TRYPTOPHAN SYNTHASE ALPHA CHAIN, CHLOROPLASTIC"/>
    <property type="match status" value="1"/>
</dbReference>
<evidence type="ECO:0000256" key="4">
    <source>
        <dbReference type="ARBA" id="ARBA00022822"/>
    </source>
</evidence>
<feature type="active site" description="Proton acceptor" evidence="8">
    <location>
        <position position="58"/>
    </location>
</feature>
<dbReference type="InterPro" id="IPR011060">
    <property type="entry name" value="RibuloseP-bd_barrel"/>
</dbReference>
<dbReference type="HAMAP" id="MF_00131">
    <property type="entry name" value="Trp_synth_alpha"/>
    <property type="match status" value="1"/>
</dbReference>
<dbReference type="PANTHER" id="PTHR43406">
    <property type="entry name" value="TRYPTOPHAN SYNTHASE, ALPHA CHAIN"/>
    <property type="match status" value="1"/>
</dbReference>
<feature type="active site" description="Proton acceptor" evidence="8">
    <location>
        <position position="47"/>
    </location>
</feature>
<dbReference type="SUPFAM" id="SSF51366">
    <property type="entry name" value="Ribulose-phoshate binding barrel"/>
    <property type="match status" value="1"/>
</dbReference>
<dbReference type="InterPro" id="IPR018204">
    <property type="entry name" value="Trp_synthase_alpha_AS"/>
</dbReference>
<evidence type="ECO:0000256" key="7">
    <source>
        <dbReference type="ARBA" id="ARBA00049047"/>
    </source>
</evidence>
<evidence type="ECO:0000256" key="8">
    <source>
        <dbReference type="HAMAP-Rule" id="MF_00131"/>
    </source>
</evidence>
<dbReference type="EC" id="4.2.1.20" evidence="8"/>
<proteinExistence type="inferred from homology"/>
<dbReference type="Pfam" id="PF00290">
    <property type="entry name" value="Trp_syntA"/>
    <property type="match status" value="1"/>
</dbReference>
<keyword evidence="4 8" id="KW-0822">Tryptophan biosynthesis</keyword>
<name>A0ABV7J6X3_9GAMM</name>
<organism evidence="10 11">
    <name type="scientific">Marinicella sediminis</name>
    <dbReference type="NCBI Taxonomy" id="1792834"/>
    <lineage>
        <taxon>Bacteria</taxon>
        <taxon>Pseudomonadati</taxon>
        <taxon>Pseudomonadota</taxon>
        <taxon>Gammaproteobacteria</taxon>
        <taxon>Lysobacterales</taxon>
        <taxon>Marinicellaceae</taxon>
        <taxon>Marinicella</taxon>
    </lineage>
</organism>
<dbReference type="NCBIfam" id="TIGR00262">
    <property type="entry name" value="trpA"/>
    <property type="match status" value="1"/>
</dbReference>
<dbReference type="InterPro" id="IPR013785">
    <property type="entry name" value="Aldolase_TIM"/>
</dbReference>
<dbReference type="InterPro" id="IPR002028">
    <property type="entry name" value="Trp_synthase_suA"/>
</dbReference>
<gene>
    <name evidence="8 10" type="primary">trpA</name>
    <name evidence="10" type="ORF">ACFODZ_06475</name>
</gene>
<keyword evidence="11" id="KW-1185">Reference proteome</keyword>
<evidence type="ECO:0000256" key="5">
    <source>
        <dbReference type="ARBA" id="ARBA00023141"/>
    </source>
</evidence>
<keyword evidence="6 8" id="KW-0456">Lyase</keyword>
<comment type="caution">
    <text evidence="10">The sequence shown here is derived from an EMBL/GenBank/DDBJ whole genome shotgun (WGS) entry which is preliminary data.</text>
</comment>
<dbReference type="Proteomes" id="UP001595533">
    <property type="component" value="Unassembled WGS sequence"/>
</dbReference>
<reference evidence="11" key="1">
    <citation type="journal article" date="2019" name="Int. J. Syst. Evol. Microbiol.">
        <title>The Global Catalogue of Microorganisms (GCM) 10K type strain sequencing project: providing services to taxonomists for standard genome sequencing and annotation.</title>
        <authorList>
            <consortium name="The Broad Institute Genomics Platform"/>
            <consortium name="The Broad Institute Genome Sequencing Center for Infectious Disease"/>
            <person name="Wu L."/>
            <person name="Ma J."/>
        </authorList>
    </citation>
    <scope>NUCLEOTIDE SEQUENCE [LARGE SCALE GENOMIC DNA]</scope>
    <source>
        <strain evidence="11">KCTC 42953</strain>
    </source>
</reference>
<evidence type="ECO:0000256" key="2">
    <source>
        <dbReference type="ARBA" id="ARBA00011270"/>
    </source>
</evidence>
<evidence type="ECO:0000313" key="10">
    <source>
        <dbReference type="EMBL" id="MFC3193879.1"/>
    </source>
</evidence>
<comment type="similarity">
    <text evidence="8 9">Belongs to the TrpA family.</text>
</comment>
<dbReference type="Gene3D" id="3.20.20.70">
    <property type="entry name" value="Aldolase class I"/>
    <property type="match status" value="1"/>
</dbReference>
<comment type="subunit">
    <text evidence="2 8">Tetramer of two alpha and two beta chains.</text>
</comment>
<evidence type="ECO:0000256" key="1">
    <source>
        <dbReference type="ARBA" id="ARBA00004733"/>
    </source>
</evidence>
<comment type="pathway">
    <text evidence="1 8">Amino-acid biosynthesis; L-tryptophan biosynthesis; L-tryptophan from chorismate: step 5/5.</text>
</comment>
<evidence type="ECO:0000256" key="6">
    <source>
        <dbReference type="ARBA" id="ARBA00023239"/>
    </source>
</evidence>